<keyword evidence="1" id="KW-0677">Repeat</keyword>
<protein>
    <submittedName>
        <fullName evidence="4">Uncharacterized protein</fullName>
    </submittedName>
</protein>
<dbReference type="InterPro" id="IPR002110">
    <property type="entry name" value="Ankyrin_rpt"/>
</dbReference>
<evidence type="ECO:0000313" key="5">
    <source>
        <dbReference type="Proteomes" id="UP000801428"/>
    </source>
</evidence>
<accession>A0A9P4T7B5</accession>
<dbReference type="Proteomes" id="UP000801428">
    <property type="component" value="Unassembled WGS sequence"/>
</dbReference>
<evidence type="ECO:0000313" key="4">
    <source>
        <dbReference type="EMBL" id="KAF2996928.1"/>
    </source>
</evidence>
<sequence>MLLARLPNDGLDDALHIAAQGNHEAVVKVLLEHQRDTTAHENLELNQSILGALWNDSLDTLRYLVSYDGGVPESGGEQLSGLSRMVLVKHLLCSGLDVNDHSRGHRNGSRNGLLLHLAAEHGDLDLARFVLEHKDFDKENIDKAKIWRTRRHWETALDMAQSLGHTEVASLLLAHGATNHNIAPAVQSQEGQKSAQTPLSTPDSDLEMQEASNSDSDTDFEDDEEFEQFTNLSS</sequence>
<dbReference type="Gene3D" id="1.25.40.20">
    <property type="entry name" value="Ankyrin repeat-containing domain"/>
    <property type="match status" value="2"/>
</dbReference>
<keyword evidence="5" id="KW-1185">Reference proteome</keyword>
<dbReference type="Pfam" id="PF00023">
    <property type="entry name" value="Ank"/>
    <property type="match status" value="1"/>
</dbReference>
<dbReference type="EMBL" id="SWKU01000025">
    <property type="protein sequence ID" value="KAF2996928.1"/>
    <property type="molecule type" value="Genomic_DNA"/>
</dbReference>
<feature type="region of interest" description="Disordered" evidence="3">
    <location>
        <begin position="185"/>
        <end position="234"/>
    </location>
</feature>
<evidence type="ECO:0000256" key="3">
    <source>
        <dbReference type="SAM" id="MobiDB-lite"/>
    </source>
</evidence>
<keyword evidence="2" id="KW-0040">ANK repeat</keyword>
<dbReference type="Pfam" id="PF12796">
    <property type="entry name" value="Ank_2"/>
    <property type="match status" value="1"/>
</dbReference>
<proteinExistence type="predicted"/>
<dbReference type="OrthoDB" id="3792114at2759"/>
<reference evidence="4" key="1">
    <citation type="submission" date="2019-04" db="EMBL/GenBank/DDBJ databases">
        <title>Sequencing of skin fungus with MAO and IRED activity.</title>
        <authorList>
            <person name="Marsaioli A.J."/>
            <person name="Bonatto J.M.C."/>
            <person name="Reis Junior O."/>
        </authorList>
    </citation>
    <scope>NUCLEOTIDE SEQUENCE</scope>
    <source>
        <strain evidence="4">30M1</strain>
    </source>
</reference>
<organism evidence="4 5">
    <name type="scientific">Curvularia kusanoi</name>
    <name type="common">Cochliobolus kusanoi</name>
    <dbReference type="NCBI Taxonomy" id="90978"/>
    <lineage>
        <taxon>Eukaryota</taxon>
        <taxon>Fungi</taxon>
        <taxon>Dikarya</taxon>
        <taxon>Ascomycota</taxon>
        <taxon>Pezizomycotina</taxon>
        <taxon>Dothideomycetes</taxon>
        <taxon>Pleosporomycetidae</taxon>
        <taxon>Pleosporales</taxon>
        <taxon>Pleosporineae</taxon>
        <taxon>Pleosporaceae</taxon>
        <taxon>Curvularia</taxon>
    </lineage>
</organism>
<evidence type="ECO:0000256" key="1">
    <source>
        <dbReference type="ARBA" id="ARBA00022737"/>
    </source>
</evidence>
<comment type="caution">
    <text evidence="4">The sequence shown here is derived from an EMBL/GenBank/DDBJ whole genome shotgun (WGS) entry which is preliminary data.</text>
</comment>
<dbReference type="InterPro" id="IPR036770">
    <property type="entry name" value="Ankyrin_rpt-contain_sf"/>
</dbReference>
<gene>
    <name evidence="4" type="ORF">E8E13_006328</name>
</gene>
<feature type="compositionally biased region" description="Polar residues" evidence="3">
    <location>
        <begin position="185"/>
        <end position="203"/>
    </location>
</feature>
<dbReference type="SUPFAM" id="SSF48403">
    <property type="entry name" value="Ankyrin repeat"/>
    <property type="match status" value="1"/>
</dbReference>
<dbReference type="AlphaFoldDB" id="A0A9P4T7B5"/>
<name>A0A9P4T7B5_CURKU</name>
<dbReference type="PANTHER" id="PTHR24198:SF165">
    <property type="entry name" value="ANKYRIN REPEAT-CONTAINING PROTEIN-RELATED"/>
    <property type="match status" value="1"/>
</dbReference>
<feature type="compositionally biased region" description="Acidic residues" evidence="3">
    <location>
        <begin position="216"/>
        <end position="227"/>
    </location>
</feature>
<dbReference type="SMART" id="SM00248">
    <property type="entry name" value="ANK"/>
    <property type="match status" value="4"/>
</dbReference>
<dbReference type="PANTHER" id="PTHR24198">
    <property type="entry name" value="ANKYRIN REPEAT AND PROTEIN KINASE DOMAIN-CONTAINING PROTEIN"/>
    <property type="match status" value="1"/>
</dbReference>
<evidence type="ECO:0000256" key="2">
    <source>
        <dbReference type="ARBA" id="ARBA00023043"/>
    </source>
</evidence>